<evidence type="ECO:0000313" key="3">
    <source>
        <dbReference type="Proteomes" id="UP000002624"/>
    </source>
</evidence>
<dbReference type="VEuPathDB" id="FungiDB:HCDG_01359"/>
<dbReference type="HOGENOM" id="CLU_2412732_0_0_1"/>
<organism evidence="2 3">
    <name type="scientific">Ajellomyces capsulatus (strain H143)</name>
    <name type="common">Darling's disease fungus</name>
    <name type="synonym">Histoplasma capsulatum</name>
    <dbReference type="NCBI Taxonomy" id="544712"/>
    <lineage>
        <taxon>Eukaryota</taxon>
        <taxon>Fungi</taxon>
        <taxon>Dikarya</taxon>
        <taxon>Ascomycota</taxon>
        <taxon>Pezizomycotina</taxon>
        <taxon>Eurotiomycetes</taxon>
        <taxon>Eurotiomycetidae</taxon>
        <taxon>Onygenales</taxon>
        <taxon>Ajellomycetaceae</taxon>
        <taxon>Histoplasma</taxon>
    </lineage>
</organism>
<dbReference type="AlphaFoldDB" id="C6H4C0"/>
<gene>
    <name evidence="2" type="ORF">HCDG_01359</name>
</gene>
<dbReference type="EMBL" id="GG692419">
    <property type="protein sequence ID" value="EER45780.1"/>
    <property type="molecule type" value="Genomic_DNA"/>
</dbReference>
<evidence type="ECO:0000313" key="2">
    <source>
        <dbReference type="EMBL" id="EER45780.1"/>
    </source>
</evidence>
<name>C6H4C0_AJECH</name>
<accession>C6H4C0</accession>
<evidence type="ECO:0000256" key="1">
    <source>
        <dbReference type="SAM" id="MobiDB-lite"/>
    </source>
</evidence>
<protein>
    <submittedName>
        <fullName evidence="2">Uncharacterized protein</fullName>
    </submittedName>
</protein>
<dbReference type="Proteomes" id="UP000002624">
    <property type="component" value="Unassembled WGS sequence"/>
</dbReference>
<feature type="region of interest" description="Disordered" evidence="1">
    <location>
        <begin position="67"/>
        <end position="92"/>
    </location>
</feature>
<sequence>MGESAADEKGKKKKILKLRLFAYTALKISASLKPAPKPPPTSLRQRLVVNLVTPRIRVQSAPGAFSVHIDDVPNSTSPPPNEEKCSKTPPKG</sequence>
<reference evidence="3" key="1">
    <citation type="submission" date="2009-05" db="EMBL/GenBank/DDBJ databases">
        <title>The genome sequence of Ajellomyces capsulatus strain H143.</title>
        <authorList>
            <person name="Champion M."/>
            <person name="Cuomo C.A."/>
            <person name="Ma L.-J."/>
            <person name="Henn M.R."/>
            <person name="Sil A."/>
            <person name="Goldman B."/>
            <person name="Young S.K."/>
            <person name="Kodira C.D."/>
            <person name="Zeng Q."/>
            <person name="Koehrsen M."/>
            <person name="Alvarado L."/>
            <person name="Berlin A.M."/>
            <person name="Borenstein D."/>
            <person name="Chen Z."/>
            <person name="Engels R."/>
            <person name="Freedman E."/>
            <person name="Gellesch M."/>
            <person name="Goldberg J."/>
            <person name="Griggs A."/>
            <person name="Gujja S."/>
            <person name="Heiman D.I."/>
            <person name="Hepburn T.A."/>
            <person name="Howarth C."/>
            <person name="Jen D."/>
            <person name="Larson L."/>
            <person name="Lewis B."/>
            <person name="Mehta T."/>
            <person name="Park D."/>
            <person name="Pearson M."/>
            <person name="Roberts A."/>
            <person name="Saif S."/>
            <person name="Shea T.D."/>
            <person name="Shenoy N."/>
            <person name="Sisk P."/>
            <person name="Stolte C."/>
            <person name="Sykes S."/>
            <person name="Walk T."/>
            <person name="White J."/>
            <person name="Yandava C."/>
            <person name="Klein B."/>
            <person name="McEwen J.G."/>
            <person name="Puccia R."/>
            <person name="Goldman G.H."/>
            <person name="Felipe M.S."/>
            <person name="Nino-Vega G."/>
            <person name="San-Blas G."/>
            <person name="Taylor J.W."/>
            <person name="Mendoza L."/>
            <person name="Galagan J.E."/>
            <person name="Nusbaum C."/>
            <person name="Birren B.W."/>
        </authorList>
    </citation>
    <scope>NUCLEOTIDE SEQUENCE [LARGE SCALE GENOMIC DNA]</scope>
    <source>
        <strain evidence="3">H143</strain>
    </source>
</reference>
<proteinExistence type="predicted"/>